<dbReference type="RefSeq" id="XP_043010819.1">
    <property type="nucleotide sequence ID" value="XM_043152733.1"/>
</dbReference>
<organism evidence="2 3">
    <name type="scientific">Marasmius oreades</name>
    <name type="common">fairy-ring Marasmius</name>
    <dbReference type="NCBI Taxonomy" id="181124"/>
    <lineage>
        <taxon>Eukaryota</taxon>
        <taxon>Fungi</taxon>
        <taxon>Dikarya</taxon>
        <taxon>Basidiomycota</taxon>
        <taxon>Agaricomycotina</taxon>
        <taxon>Agaricomycetes</taxon>
        <taxon>Agaricomycetidae</taxon>
        <taxon>Agaricales</taxon>
        <taxon>Marasmiineae</taxon>
        <taxon>Marasmiaceae</taxon>
        <taxon>Marasmius</taxon>
    </lineage>
</organism>
<dbReference type="GeneID" id="66077025"/>
<accession>A0A9P7S2R4</accession>
<proteinExistence type="predicted"/>
<protein>
    <submittedName>
        <fullName evidence="2">Uncharacterized protein</fullName>
    </submittedName>
</protein>
<dbReference type="EMBL" id="CM032184">
    <property type="protein sequence ID" value="KAG7094349.1"/>
    <property type="molecule type" value="Genomic_DNA"/>
</dbReference>
<feature type="region of interest" description="Disordered" evidence="1">
    <location>
        <begin position="148"/>
        <end position="174"/>
    </location>
</feature>
<sequence>MLWQERSTCPEYTISIFCVYDAKKPKQKRNLPFQSLARLQENGESWTADPAGWLLGRTNLSLSDSSLEYKPGKQTTENLKSSEYRDFAGRTVQANNSPHSQHGSVASKYKNQNGEDSDGEDSDEDSEVPTGYFREMSFNELYGVHSDSSRLENRSLRGNVTDNDSNDDMEEHGVDTEEKISNFLKMKDIKQNDDQTIMITKPIDQMGEMNARGRFACLMISNFTKPLLDKMGEEAKKAASYLNNISKTQESVS</sequence>
<evidence type="ECO:0000313" key="3">
    <source>
        <dbReference type="Proteomes" id="UP001049176"/>
    </source>
</evidence>
<dbReference type="KEGG" id="more:E1B28_007949"/>
<gene>
    <name evidence="2" type="ORF">E1B28_007949</name>
</gene>
<dbReference type="AlphaFoldDB" id="A0A9P7S2R4"/>
<reference evidence="2" key="1">
    <citation type="journal article" date="2021" name="Genome Biol. Evol.">
        <title>The assembled and annotated genome of the fairy-ring fungus Marasmius oreades.</title>
        <authorList>
            <person name="Hiltunen M."/>
            <person name="Ament-Velasquez S.L."/>
            <person name="Johannesson H."/>
        </authorList>
    </citation>
    <scope>NUCLEOTIDE SEQUENCE</scope>
    <source>
        <strain evidence="2">03SP1</strain>
    </source>
</reference>
<feature type="compositionally biased region" description="Polar residues" evidence="1">
    <location>
        <begin position="93"/>
        <end position="112"/>
    </location>
</feature>
<evidence type="ECO:0000313" key="2">
    <source>
        <dbReference type="EMBL" id="KAG7094349.1"/>
    </source>
</evidence>
<dbReference type="Proteomes" id="UP001049176">
    <property type="component" value="Chromosome 4"/>
</dbReference>
<feature type="region of interest" description="Disordered" evidence="1">
    <location>
        <begin position="93"/>
        <end position="129"/>
    </location>
</feature>
<name>A0A9P7S2R4_9AGAR</name>
<feature type="compositionally biased region" description="Acidic residues" evidence="1">
    <location>
        <begin position="115"/>
        <end position="127"/>
    </location>
</feature>
<keyword evidence="3" id="KW-1185">Reference proteome</keyword>
<comment type="caution">
    <text evidence="2">The sequence shown here is derived from an EMBL/GenBank/DDBJ whole genome shotgun (WGS) entry which is preliminary data.</text>
</comment>
<evidence type="ECO:0000256" key="1">
    <source>
        <dbReference type="SAM" id="MobiDB-lite"/>
    </source>
</evidence>